<gene>
    <name evidence="1" type="ORF">Pcinc_025823</name>
</gene>
<keyword evidence="2" id="KW-1185">Reference proteome</keyword>
<dbReference type="EMBL" id="JAWQEG010002943">
    <property type="protein sequence ID" value="KAK3868785.1"/>
    <property type="molecule type" value="Genomic_DNA"/>
</dbReference>
<proteinExistence type="predicted"/>
<reference evidence="1" key="1">
    <citation type="submission" date="2023-10" db="EMBL/GenBank/DDBJ databases">
        <title>Genome assemblies of two species of porcelain crab, Petrolisthes cinctipes and Petrolisthes manimaculis (Anomura: Porcellanidae).</title>
        <authorList>
            <person name="Angst P."/>
        </authorList>
    </citation>
    <scope>NUCLEOTIDE SEQUENCE</scope>
    <source>
        <strain evidence="1">PB745_01</strain>
        <tissue evidence="1">Gill</tissue>
    </source>
</reference>
<name>A0AAE1F758_PETCI</name>
<dbReference type="Proteomes" id="UP001286313">
    <property type="component" value="Unassembled WGS sequence"/>
</dbReference>
<organism evidence="1 2">
    <name type="scientific">Petrolisthes cinctipes</name>
    <name type="common">Flat porcelain crab</name>
    <dbReference type="NCBI Taxonomy" id="88211"/>
    <lineage>
        <taxon>Eukaryota</taxon>
        <taxon>Metazoa</taxon>
        <taxon>Ecdysozoa</taxon>
        <taxon>Arthropoda</taxon>
        <taxon>Crustacea</taxon>
        <taxon>Multicrustacea</taxon>
        <taxon>Malacostraca</taxon>
        <taxon>Eumalacostraca</taxon>
        <taxon>Eucarida</taxon>
        <taxon>Decapoda</taxon>
        <taxon>Pleocyemata</taxon>
        <taxon>Anomura</taxon>
        <taxon>Galatheoidea</taxon>
        <taxon>Porcellanidae</taxon>
        <taxon>Petrolisthes</taxon>
    </lineage>
</organism>
<sequence length="90" mass="9934">MLVQPPSTGIYEALKTSLVQALGKSKQAYLLELDSLQSRGRRPSSLLIHMQGLAAAAGISLSDPKLRIQFLQLLPREFRVHYSCLPLSKS</sequence>
<accession>A0AAE1F758</accession>
<evidence type="ECO:0000313" key="1">
    <source>
        <dbReference type="EMBL" id="KAK3868785.1"/>
    </source>
</evidence>
<dbReference type="AlphaFoldDB" id="A0AAE1F758"/>
<evidence type="ECO:0000313" key="2">
    <source>
        <dbReference type="Proteomes" id="UP001286313"/>
    </source>
</evidence>
<comment type="caution">
    <text evidence="1">The sequence shown here is derived from an EMBL/GenBank/DDBJ whole genome shotgun (WGS) entry which is preliminary data.</text>
</comment>
<protein>
    <submittedName>
        <fullName evidence="1">Uncharacterized protein</fullName>
    </submittedName>
</protein>